<evidence type="ECO:0000313" key="6">
    <source>
        <dbReference type="Proteomes" id="UP001139031"/>
    </source>
</evidence>
<name>A0ABS7TRD8_9BACT</name>
<dbReference type="PANTHER" id="PTHR45982:SF1">
    <property type="entry name" value="REGULATOR OF CHROMOSOME CONDENSATION"/>
    <property type="match status" value="1"/>
</dbReference>
<reference evidence="5" key="1">
    <citation type="submission" date="2021-08" db="EMBL/GenBank/DDBJ databases">
        <authorList>
            <person name="Stevens D.C."/>
        </authorList>
    </citation>
    <scope>NUCLEOTIDE SEQUENCE</scope>
    <source>
        <strain evidence="5">DSM 53165</strain>
    </source>
</reference>
<dbReference type="InterPro" id="IPR009091">
    <property type="entry name" value="RCC1/BLIP-II"/>
</dbReference>
<accession>A0ABS7TRD8</accession>
<feature type="domain" description="RCC1-like" evidence="4">
    <location>
        <begin position="91"/>
        <end position="351"/>
    </location>
</feature>
<feature type="region of interest" description="Disordered" evidence="3">
    <location>
        <begin position="36"/>
        <end position="62"/>
    </location>
</feature>
<dbReference type="PANTHER" id="PTHR45982">
    <property type="entry name" value="REGULATOR OF CHROMOSOME CONDENSATION"/>
    <property type="match status" value="1"/>
</dbReference>
<evidence type="ECO:0000256" key="1">
    <source>
        <dbReference type="ARBA" id="ARBA00022658"/>
    </source>
</evidence>
<dbReference type="Pfam" id="PF25390">
    <property type="entry name" value="WD40_RLD"/>
    <property type="match status" value="1"/>
</dbReference>
<dbReference type="PROSITE" id="PS00626">
    <property type="entry name" value="RCC1_2"/>
    <property type="match status" value="1"/>
</dbReference>
<dbReference type="Gene3D" id="2.130.10.30">
    <property type="entry name" value="Regulator of chromosome condensation 1/beta-lactamase-inhibitor protein II"/>
    <property type="match status" value="2"/>
</dbReference>
<keyword evidence="2" id="KW-0677">Repeat</keyword>
<keyword evidence="6" id="KW-1185">Reference proteome</keyword>
<dbReference type="SUPFAM" id="SSF50985">
    <property type="entry name" value="RCC1/BLIP-II"/>
    <property type="match status" value="2"/>
</dbReference>
<keyword evidence="1" id="KW-0344">Guanine-nucleotide releasing factor</keyword>
<evidence type="ECO:0000259" key="4">
    <source>
        <dbReference type="Pfam" id="PF25390"/>
    </source>
</evidence>
<dbReference type="EMBL" id="JAIRAU010000019">
    <property type="protein sequence ID" value="MBZ5710793.1"/>
    <property type="molecule type" value="Genomic_DNA"/>
</dbReference>
<evidence type="ECO:0000256" key="3">
    <source>
        <dbReference type="SAM" id="MobiDB-lite"/>
    </source>
</evidence>
<dbReference type="PROSITE" id="PS51257">
    <property type="entry name" value="PROKAR_LIPOPROTEIN"/>
    <property type="match status" value="1"/>
</dbReference>
<dbReference type="PROSITE" id="PS50012">
    <property type="entry name" value="RCC1_3"/>
    <property type="match status" value="4"/>
</dbReference>
<sequence>MHATQRTISFNSFTLALAGALAGSACEEQILEQDTDAPLGDSSGRVEDESVEPATVTPGASAGLDEFAEPTVSNGACPANLARYVAVDASLGAHALALSEEGVVWAWGRNSRGQLGIGQINMFKNKPQQVTGIPTRVVGVAAGENHSLALDEYGKVWAWGEGSSGQLGGGSWSASPTPKQVTLSANVVAIAAGGAFSLALDDLGRVWAWGGNTYGQLGNGGTLNSSTPKLVTSTTGCGSFDAIAAGGEFAVALSGGQVCAWGRNNRGQLGSASPSYRATAAVVQGISGAFKVTAGKEYVIASAPGPTGWGDNSAGQLGKGDGAPSWYASPVSVGSGGFNFRHADTGSSHTLLGYGGGFSPQPPGLGFLSSAGSNGYGQLARTAPNPSRTFGSLQRIGSATAAGADFTLLIEGKTVKAAGKNTEGQLGDGTQVSTTLFTNVCLP</sequence>
<evidence type="ECO:0000313" key="5">
    <source>
        <dbReference type="EMBL" id="MBZ5710793.1"/>
    </source>
</evidence>
<dbReference type="Proteomes" id="UP001139031">
    <property type="component" value="Unassembled WGS sequence"/>
</dbReference>
<protein>
    <recommendedName>
        <fullName evidence="4">RCC1-like domain-containing protein</fullName>
    </recommendedName>
</protein>
<dbReference type="InterPro" id="IPR058923">
    <property type="entry name" value="RCC1-like_dom"/>
</dbReference>
<comment type="caution">
    <text evidence="5">The sequence shown here is derived from an EMBL/GenBank/DDBJ whole genome shotgun (WGS) entry which is preliminary data.</text>
</comment>
<proteinExistence type="predicted"/>
<evidence type="ECO:0000256" key="2">
    <source>
        <dbReference type="ARBA" id="ARBA00022737"/>
    </source>
</evidence>
<gene>
    <name evidence="5" type="ORF">K7C98_16150</name>
</gene>
<organism evidence="5 6">
    <name type="scientific">Nannocystis pusilla</name>
    <dbReference type="NCBI Taxonomy" id="889268"/>
    <lineage>
        <taxon>Bacteria</taxon>
        <taxon>Pseudomonadati</taxon>
        <taxon>Myxococcota</taxon>
        <taxon>Polyangia</taxon>
        <taxon>Nannocystales</taxon>
        <taxon>Nannocystaceae</taxon>
        <taxon>Nannocystis</taxon>
    </lineage>
</organism>
<dbReference type="RefSeq" id="WP_224192562.1">
    <property type="nucleotide sequence ID" value="NZ_JAIRAU010000019.1"/>
</dbReference>
<dbReference type="PRINTS" id="PR00633">
    <property type="entry name" value="RCCNDNSATION"/>
</dbReference>
<dbReference type="InterPro" id="IPR051553">
    <property type="entry name" value="Ran_GTPase-activating"/>
</dbReference>
<dbReference type="InterPro" id="IPR000408">
    <property type="entry name" value="Reg_chr_condens"/>
</dbReference>